<dbReference type="AlphaFoldDB" id="A0A931HBY3"/>
<feature type="domain" description="Right handed beta helix" evidence="1">
    <location>
        <begin position="54"/>
        <end position="186"/>
    </location>
</feature>
<name>A0A931HBY3_9SPHN</name>
<dbReference type="InterPro" id="IPR012334">
    <property type="entry name" value="Pectin_lyas_fold"/>
</dbReference>
<keyword evidence="3" id="KW-1185">Reference proteome</keyword>
<proteinExistence type="predicted"/>
<dbReference type="Gene3D" id="2.160.20.10">
    <property type="entry name" value="Single-stranded right-handed beta-helix, Pectin lyase-like"/>
    <property type="match status" value="1"/>
</dbReference>
<evidence type="ECO:0000313" key="3">
    <source>
        <dbReference type="Proteomes" id="UP000617634"/>
    </source>
</evidence>
<comment type="caution">
    <text evidence="2">The sequence shown here is derived from an EMBL/GenBank/DDBJ whole genome shotgun (WGS) entry which is preliminary data.</text>
</comment>
<reference evidence="2" key="1">
    <citation type="submission" date="2020-11" db="EMBL/GenBank/DDBJ databases">
        <title>Novosphingobium aureum sp. nov., a marine bacterium isolated from sediment of a salt flat.</title>
        <authorList>
            <person name="Yoo Y."/>
            <person name="Kim J.-J."/>
        </authorList>
    </citation>
    <scope>NUCLEOTIDE SEQUENCE</scope>
    <source>
        <strain evidence="2">YJ-S2-02</strain>
    </source>
</reference>
<dbReference type="Proteomes" id="UP000617634">
    <property type="component" value="Unassembled WGS sequence"/>
</dbReference>
<sequence>MSKIHDLAGATLEGVDLEADTHYINGTLRFCTVRRADNVTVGKGIVIVTGPDTGLEVSSSANFLADGVTVTCDEGVVPVDAHYGISMRGCTNAKVINSIIQRARMGICFMECDGIEATRNDIYGCGEDGIRAFGCQNGLIAENEIHDFCDDDEALGSKEGAHRDGIQIAPFYTGEGNENLVVRDNLFYVGEGVEFTPIFHRTYGKPEGAENPKQPDGVNVDIIENLCFTQGGAAITQHGNGKLIGNLAVGYNGPAWANPHSRTKHAIGKVNLTRFTGTAENNQAEHFYYRDAAGDTYRKGWMPEGAGNELVEPYTLEQIEAAIADWRARFRAPPLPEGLSPAVLDFLDARYGRAVA</sequence>
<dbReference type="InterPro" id="IPR039448">
    <property type="entry name" value="Beta_helix"/>
</dbReference>
<dbReference type="EMBL" id="JADZGI010000001">
    <property type="protein sequence ID" value="MBH0112693.1"/>
    <property type="molecule type" value="Genomic_DNA"/>
</dbReference>
<dbReference type="RefSeq" id="WP_197162387.1">
    <property type="nucleotide sequence ID" value="NZ_JADZGI010000001.1"/>
</dbReference>
<dbReference type="Pfam" id="PF13229">
    <property type="entry name" value="Beta_helix"/>
    <property type="match status" value="1"/>
</dbReference>
<gene>
    <name evidence="2" type="ORF">I5E68_06980</name>
</gene>
<dbReference type="InterPro" id="IPR011050">
    <property type="entry name" value="Pectin_lyase_fold/virulence"/>
</dbReference>
<evidence type="ECO:0000259" key="1">
    <source>
        <dbReference type="Pfam" id="PF13229"/>
    </source>
</evidence>
<evidence type="ECO:0000313" key="2">
    <source>
        <dbReference type="EMBL" id="MBH0112693.1"/>
    </source>
</evidence>
<protein>
    <submittedName>
        <fullName evidence="2">Right-handed parallel beta-helix repeat-containing protein</fullName>
    </submittedName>
</protein>
<dbReference type="SUPFAM" id="SSF51126">
    <property type="entry name" value="Pectin lyase-like"/>
    <property type="match status" value="1"/>
</dbReference>
<organism evidence="2 3">
    <name type="scientific">Novosphingobium aureum</name>
    <dbReference type="NCBI Taxonomy" id="2792964"/>
    <lineage>
        <taxon>Bacteria</taxon>
        <taxon>Pseudomonadati</taxon>
        <taxon>Pseudomonadota</taxon>
        <taxon>Alphaproteobacteria</taxon>
        <taxon>Sphingomonadales</taxon>
        <taxon>Sphingomonadaceae</taxon>
        <taxon>Novosphingobium</taxon>
    </lineage>
</organism>
<accession>A0A931HBY3</accession>